<feature type="compositionally biased region" description="Polar residues" evidence="1">
    <location>
        <begin position="365"/>
        <end position="375"/>
    </location>
</feature>
<sequence length="470" mass="49320">MASTEPRNVSIDDSAPSDSISYQPTDSWLDNIELQRCTNCVRVDATSLFNGTFHLGVHNVTIDAGLPGTSTSGSVSGTQTAIVDGEGEGEEDHGGGKGRGQGGGGGGGGGGEGGRIEARKVDDEVVAAQFKFTGTAVYLYSILPQSGVVPSDSQSQTTVNLTFSLDNQPSGSFFYVSTNTTSSSSAESDSLVLALRNLSEQPHVLVATVAPGSIFLLDYMVYTTTLDDFAAQPTSSGNSKKVATYAGAIGGSVGVLALISLVTFISILYRRRRSARRSSSPLVGGRVRAQRFDDMDHGLAVADSPHSGNEGPQAPEMSFLPRYFPISIPSREVSTPSRSIPIPAPPYDSSLVAPPHYDVAKTGSERSSGNIQRTGAPSDDESSRQRQADGLDGHFIRPNQSESPPPSPVRTSTATPSFPRLQHQVESEDCDPDIEDVDIALPPGIYLDTSGNSAKTNSRSPSPSRIPPAG</sequence>
<feature type="region of interest" description="Disordered" evidence="1">
    <location>
        <begin position="331"/>
        <end position="470"/>
    </location>
</feature>
<feature type="transmembrane region" description="Helical" evidence="2">
    <location>
        <begin position="204"/>
        <end position="222"/>
    </location>
</feature>
<dbReference type="AlphaFoldDB" id="A0A9P7UPN2"/>
<dbReference type="GeneID" id="66081253"/>
<evidence type="ECO:0008006" key="5">
    <source>
        <dbReference type="Google" id="ProtNLM"/>
    </source>
</evidence>
<feature type="region of interest" description="Disordered" evidence="1">
    <location>
        <begin position="1"/>
        <end position="24"/>
    </location>
</feature>
<keyword evidence="2" id="KW-1133">Transmembrane helix</keyword>
<feature type="compositionally biased region" description="Gly residues" evidence="1">
    <location>
        <begin position="97"/>
        <end position="113"/>
    </location>
</feature>
<feature type="compositionally biased region" description="Basic and acidic residues" evidence="1">
    <location>
        <begin position="381"/>
        <end position="395"/>
    </location>
</feature>
<feature type="compositionally biased region" description="Low complexity" evidence="1">
    <location>
        <begin position="68"/>
        <end position="80"/>
    </location>
</feature>
<accession>A0A9P7UPN2</accession>
<feature type="compositionally biased region" description="Low complexity" evidence="1">
    <location>
        <begin position="11"/>
        <end position="21"/>
    </location>
</feature>
<protein>
    <recommendedName>
        <fullName evidence="5">Transmembrane protein</fullName>
    </recommendedName>
</protein>
<organism evidence="3 4">
    <name type="scientific">Marasmius oreades</name>
    <name type="common">fairy-ring Marasmius</name>
    <dbReference type="NCBI Taxonomy" id="181124"/>
    <lineage>
        <taxon>Eukaryota</taxon>
        <taxon>Fungi</taxon>
        <taxon>Dikarya</taxon>
        <taxon>Basidiomycota</taxon>
        <taxon>Agaricomycotina</taxon>
        <taxon>Agaricomycetes</taxon>
        <taxon>Agaricomycetidae</taxon>
        <taxon>Agaricales</taxon>
        <taxon>Marasmiineae</taxon>
        <taxon>Marasmiaceae</taxon>
        <taxon>Marasmius</taxon>
    </lineage>
</organism>
<dbReference type="KEGG" id="more:E1B28_012178"/>
<evidence type="ECO:0000313" key="3">
    <source>
        <dbReference type="EMBL" id="KAG7088156.1"/>
    </source>
</evidence>
<gene>
    <name evidence="3" type="ORF">E1B28_012178</name>
</gene>
<keyword evidence="4" id="KW-1185">Reference proteome</keyword>
<keyword evidence="2" id="KW-0472">Membrane</keyword>
<feature type="transmembrane region" description="Helical" evidence="2">
    <location>
        <begin position="242"/>
        <end position="269"/>
    </location>
</feature>
<dbReference type="EMBL" id="CM032188">
    <property type="protein sequence ID" value="KAG7088156.1"/>
    <property type="molecule type" value="Genomic_DNA"/>
</dbReference>
<proteinExistence type="predicted"/>
<evidence type="ECO:0000256" key="2">
    <source>
        <dbReference type="SAM" id="Phobius"/>
    </source>
</evidence>
<keyword evidence="2" id="KW-0812">Transmembrane</keyword>
<feature type="region of interest" description="Disordered" evidence="1">
    <location>
        <begin position="68"/>
        <end position="116"/>
    </location>
</feature>
<evidence type="ECO:0000256" key="1">
    <source>
        <dbReference type="SAM" id="MobiDB-lite"/>
    </source>
</evidence>
<feature type="region of interest" description="Disordered" evidence="1">
    <location>
        <begin position="298"/>
        <end position="317"/>
    </location>
</feature>
<dbReference type="OrthoDB" id="3070532at2759"/>
<reference evidence="3" key="1">
    <citation type="journal article" date="2021" name="Genome Biol. Evol.">
        <title>The assembled and annotated genome of the fairy-ring fungus Marasmius oreades.</title>
        <authorList>
            <person name="Hiltunen M."/>
            <person name="Ament-Velasquez S.L."/>
            <person name="Johannesson H."/>
        </authorList>
    </citation>
    <scope>NUCLEOTIDE SEQUENCE</scope>
    <source>
        <strain evidence="3">03SP1</strain>
    </source>
</reference>
<comment type="caution">
    <text evidence="3">The sequence shown here is derived from an EMBL/GenBank/DDBJ whole genome shotgun (WGS) entry which is preliminary data.</text>
</comment>
<name>A0A9P7UPN2_9AGAR</name>
<evidence type="ECO:0000313" key="4">
    <source>
        <dbReference type="Proteomes" id="UP001049176"/>
    </source>
</evidence>
<dbReference type="RefSeq" id="XP_043004627.1">
    <property type="nucleotide sequence ID" value="XM_043157260.1"/>
</dbReference>
<feature type="compositionally biased region" description="Acidic residues" evidence="1">
    <location>
        <begin position="427"/>
        <end position="438"/>
    </location>
</feature>
<dbReference type="Proteomes" id="UP001049176">
    <property type="component" value="Chromosome 8"/>
</dbReference>